<keyword evidence="2" id="KW-1003">Cell membrane</keyword>
<keyword evidence="9" id="KW-1185">Reference proteome</keyword>
<evidence type="ECO:0000256" key="5">
    <source>
        <dbReference type="ARBA" id="ARBA00023136"/>
    </source>
</evidence>
<evidence type="ECO:0000256" key="1">
    <source>
        <dbReference type="ARBA" id="ARBA00004651"/>
    </source>
</evidence>
<comment type="subcellular location">
    <subcellularLocation>
        <location evidence="1">Cell membrane</location>
        <topology evidence="1">Multi-pass membrane protein</topology>
    </subcellularLocation>
</comment>
<evidence type="ECO:0000256" key="2">
    <source>
        <dbReference type="ARBA" id="ARBA00022475"/>
    </source>
</evidence>
<evidence type="ECO:0000259" key="7">
    <source>
        <dbReference type="Pfam" id="PF13396"/>
    </source>
</evidence>
<feature type="transmembrane region" description="Helical" evidence="6">
    <location>
        <begin position="6"/>
        <end position="25"/>
    </location>
</feature>
<keyword evidence="4 6" id="KW-1133">Transmembrane helix</keyword>
<feature type="domain" description="Cardiolipin synthase N-terminal" evidence="7">
    <location>
        <begin position="20"/>
        <end position="60"/>
    </location>
</feature>
<accession>A0ABT8K9Z1</accession>
<evidence type="ECO:0000313" key="8">
    <source>
        <dbReference type="EMBL" id="MDN4613813.1"/>
    </source>
</evidence>
<protein>
    <submittedName>
        <fullName evidence="8">PLDc N-terminal domain-containing protein</fullName>
    </submittedName>
</protein>
<dbReference type="EMBL" id="JAROCF010000001">
    <property type="protein sequence ID" value="MDN4613813.1"/>
    <property type="molecule type" value="Genomic_DNA"/>
</dbReference>
<reference evidence="8" key="1">
    <citation type="submission" date="2023-06" db="EMBL/GenBank/DDBJ databases">
        <title>MT1 and MT2 Draft Genomes of Novel Species.</title>
        <authorList>
            <person name="Venkateswaran K."/>
        </authorList>
    </citation>
    <scope>NUCLEOTIDE SEQUENCE</scope>
    <source>
        <strain evidence="8">F6_8S_P_1B</strain>
    </source>
</reference>
<evidence type="ECO:0000313" key="9">
    <source>
        <dbReference type="Proteomes" id="UP001174208"/>
    </source>
</evidence>
<keyword evidence="3 6" id="KW-0812">Transmembrane</keyword>
<dbReference type="InterPro" id="IPR027379">
    <property type="entry name" value="CLS_N"/>
</dbReference>
<dbReference type="Pfam" id="PF13396">
    <property type="entry name" value="PLDc_N"/>
    <property type="match status" value="1"/>
</dbReference>
<comment type="caution">
    <text evidence="8">The sequence shown here is derived from an EMBL/GenBank/DDBJ whole genome shotgun (WGS) entry which is preliminary data.</text>
</comment>
<evidence type="ECO:0000256" key="4">
    <source>
        <dbReference type="ARBA" id="ARBA00022989"/>
    </source>
</evidence>
<dbReference type="Proteomes" id="UP001174208">
    <property type="component" value="Unassembled WGS sequence"/>
</dbReference>
<proteinExistence type="predicted"/>
<gene>
    <name evidence="8" type="ORF">P5G50_05045</name>
</gene>
<sequence>MLAGLTGWHTIIMVVLLLPWLIAVVQIARSKAPATPVVLWLVVVTVLPLIGALLWFAVGRASLRREAQRLQGQ</sequence>
<organism evidence="8 9">
    <name type="scientific">Leifsonia williamsii</name>
    <dbReference type="NCBI Taxonomy" id="3035919"/>
    <lineage>
        <taxon>Bacteria</taxon>
        <taxon>Bacillati</taxon>
        <taxon>Actinomycetota</taxon>
        <taxon>Actinomycetes</taxon>
        <taxon>Micrococcales</taxon>
        <taxon>Microbacteriaceae</taxon>
        <taxon>Leifsonia</taxon>
    </lineage>
</organism>
<dbReference type="RefSeq" id="WP_301210225.1">
    <property type="nucleotide sequence ID" value="NZ_JAROCF010000001.1"/>
</dbReference>
<name>A0ABT8K9Z1_9MICO</name>
<evidence type="ECO:0000256" key="3">
    <source>
        <dbReference type="ARBA" id="ARBA00022692"/>
    </source>
</evidence>
<keyword evidence="5 6" id="KW-0472">Membrane</keyword>
<feature type="transmembrane region" description="Helical" evidence="6">
    <location>
        <begin position="37"/>
        <end position="58"/>
    </location>
</feature>
<evidence type="ECO:0000256" key="6">
    <source>
        <dbReference type="SAM" id="Phobius"/>
    </source>
</evidence>